<evidence type="ECO:0008006" key="4">
    <source>
        <dbReference type="Google" id="ProtNLM"/>
    </source>
</evidence>
<reference evidence="2 3" key="1">
    <citation type="submission" date="2019-06" db="EMBL/GenBank/DDBJ databases">
        <title>Sequencing the genomes of 1000 actinobacteria strains.</title>
        <authorList>
            <person name="Klenk H.-P."/>
        </authorList>
    </citation>
    <scope>NUCLEOTIDE SEQUENCE [LARGE SCALE GENOMIC DNA]</scope>
    <source>
        <strain evidence="2 3">DSM 45043</strain>
    </source>
</reference>
<evidence type="ECO:0000313" key="2">
    <source>
        <dbReference type="EMBL" id="TQM68061.1"/>
    </source>
</evidence>
<dbReference type="AlphaFoldDB" id="A0A543IBZ1"/>
<evidence type="ECO:0000256" key="1">
    <source>
        <dbReference type="SAM" id="SignalP"/>
    </source>
</evidence>
<keyword evidence="1" id="KW-0732">Signal</keyword>
<sequence>MRSRIAGGLLPVALAAATVTALGAPATAEEAPPPALETYDEADCAHALKILSVLQVLPDQPDLGRVLCRPGLLTQQEPADQTEADQTEMHQTEAHQDSYAEHMQDPYGAYINELTSTHATDAGQPVQENLVLGLPVRWPKSLTVHVPTLNGAWHSYSPPRY</sequence>
<keyword evidence="3" id="KW-1185">Reference proteome</keyword>
<accession>A0A543IBZ1</accession>
<feature type="signal peptide" evidence="1">
    <location>
        <begin position="1"/>
        <end position="23"/>
    </location>
</feature>
<proteinExistence type="predicted"/>
<dbReference type="EMBL" id="VFPO01000001">
    <property type="protein sequence ID" value="TQM68061.1"/>
    <property type="molecule type" value="Genomic_DNA"/>
</dbReference>
<feature type="chain" id="PRO_5038393609" description="Secreted protein" evidence="1">
    <location>
        <begin position="24"/>
        <end position="161"/>
    </location>
</feature>
<evidence type="ECO:0000313" key="3">
    <source>
        <dbReference type="Proteomes" id="UP000316706"/>
    </source>
</evidence>
<name>A0A543IBZ1_9ACTN</name>
<comment type="caution">
    <text evidence="2">The sequence shown here is derived from an EMBL/GenBank/DDBJ whole genome shotgun (WGS) entry which is preliminary data.</text>
</comment>
<dbReference type="Proteomes" id="UP000316706">
    <property type="component" value="Unassembled WGS sequence"/>
</dbReference>
<dbReference type="OrthoDB" id="3483558at2"/>
<organism evidence="2 3">
    <name type="scientific">Actinomadura hallensis</name>
    <dbReference type="NCBI Taxonomy" id="337895"/>
    <lineage>
        <taxon>Bacteria</taxon>
        <taxon>Bacillati</taxon>
        <taxon>Actinomycetota</taxon>
        <taxon>Actinomycetes</taxon>
        <taxon>Streptosporangiales</taxon>
        <taxon>Thermomonosporaceae</taxon>
        <taxon>Actinomadura</taxon>
    </lineage>
</organism>
<protein>
    <recommendedName>
        <fullName evidence="4">Secreted protein</fullName>
    </recommendedName>
</protein>
<dbReference type="RefSeq" id="WP_141967272.1">
    <property type="nucleotide sequence ID" value="NZ_VFPO01000001.1"/>
</dbReference>
<gene>
    <name evidence="2" type="ORF">FHX41_1689</name>
</gene>